<proteinExistence type="predicted"/>
<keyword evidence="2" id="KW-1185">Reference proteome</keyword>
<protein>
    <submittedName>
        <fullName evidence="1">Uncharacterized protein</fullName>
    </submittedName>
</protein>
<dbReference type="EMBL" id="JAFNEN010000834">
    <property type="protein sequence ID" value="KAG8176968.1"/>
    <property type="molecule type" value="Genomic_DNA"/>
</dbReference>
<dbReference type="Proteomes" id="UP000827092">
    <property type="component" value="Unassembled WGS sequence"/>
</dbReference>
<reference evidence="1 2" key="1">
    <citation type="journal article" date="2022" name="Nat. Ecol. Evol.">
        <title>A masculinizing supergene underlies an exaggerated male reproductive morph in a spider.</title>
        <authorList>
            <person name="Hendrickx F."/>
            <person name="De Corte Z."/>
            <person name="Sonet G."/>
            <person name="Van Belleghem S.M."/>
            <person name="Kostlbacher S."/>
            <person name="Vangestel C."/>
        </authorList>
    </citation>
    <scope>NUCLEOTIDE SEQUENCE [LARGE SCALE GENOMIC DNA]</scope>
    <source>
        <strain evidence="1">W744_W776</strain>
    </source>
</reference>
<name>A0AAV6TZ76_9ARAC</name>
<evidence type="ECO:0000313" key="1">
    <source>
        <dbReference type="EMBL" id="KAG8176968.1"/>
    </source>
</evidence>
<sequence>TPSSITAQAIEKYGNKANILDFQLDNQEKQLRPSNPGQYVRRLLVGRLSSLRDVINEHGNLG</sequence>
<accession>A0AAV6TZ76</accession>
<feature type="non-terminal residue" evidence="1">
    <location>
        <position position="1"/>
    </location>
</feature>
<gene>
    <name evidence="1" type="ORF">JTE90_029417</name>
</gene>
<dbReference type="AlphaFoldDB" id="A0AAV6TZ76"/>
<comment type="caution">
    <text evidence="1">The sequence shown here is derived from an EMBL/GenBank/DDBJ whole genome shotgun (WGS) entry which is preliminary data.</text>
</comment>
<organism evidence="1 2">
    <name type="scientific">Oedothorax gibbosus</name>
    <dbReference type="NCBI Taxonomy" id="931172"/>
    <lineage>
        <taxon>Eukaryota</taxon>
        <taxon>Metazoa</taxon>
        <taxon>Ecdysozoa</taxon>
        <taxon>Arthropoda</taxon>
        <taxon>Chelicerata</taxon>
        <taxon>Arachnida</taxon>
        <taxon>Araneae</taxon>
        <taxon>Araneomorphae</taxon>
        <taxon>Entelegynae</taxon>
        <taxon>Araneoidea</taxon>
        <taxon>Linyphiidae</taxon>
        <taxon>Erigoninae</taxon>
        <taxon>Oedothorax</taxon>
    </lineage>
</organism>
<evidence type="ECO:0000313" key="2">
    <source>
        <dbReference type="Proteomes" id="UP000827092"/>
    </source>
</evidence>